<dbReference type="OrthoDB" id="3189808at2"/>
<dbReference type="InterPro" id="IPR036388">
    <property type="entry name" value="WH-like_DNA-bd_sf"/>
</dbReference>
<keyword evidence="3" id="KW-1185">Reference proteome</keyword>
<dbReference type="Proteomes" id="UP000199103">
    <property type="component" value="Chromosome I"/>
</dbReference>
<comment type="similarity">
    <text evidence="1">Belongs to the ROK (NagC/XylR) family.</text>
</comment>
<evidence type="ECO:0000313" key="3">
    <source>
        <dbReference type="Proteomes" id="UP000199103"/>
    </source>
</evidence>
<dbReference type="PANTHER" id="PTHR18964:SF149">
    <property type="entry name" value="BIFUNCTIONAL UDP-N-ACETYLGLUCOSAMINE 2-EPIMERASE_N-ACETYLMANNOSAMINE KINASE"/>
    <property type="match status" value="1"/>
</dbReference>
<dbReference type="GO" id="GO:0016301">
    <property type="term" value="F:kinase activity"/>
    <property type="evidence" value="ECO:0007669"/>
    <property type="project" value="UniProtKB-KW"/>
</dbReference>
<organism evidence="2 3">
    <name type="scientific">Microlunatus soli</name>
    <dbReference type="NCBI Taxonomy" id="630515"/>
    <lineage>
        <taxon>Bacteria</taxon>
        <taxon>Bacillati</taxon>
        <taxon>Actinomycetota</taxon>
        <taxon>Actinomycetes</taxon>
        <taxon>Propionibacteriales</taxon>
        <taxon>Propionibacteriaceae</taxon>
        <taxon>Microlunatus</taxon>
    </lineage>
</organism>
<dbReference type="InterPro" id="IPR000600">
    <property type="entry name" value="ROK"/>
</dbReference>
<dbReference type="SUPFAM" id="SSF46785">
    <property type="entry name" value="Winged helix' DNA-binding domain"/>
    <property type="match status" value="1"/>
</dbReference>
<protein>
    <submittedName>
        <fullName evidence="2">Sugar kinase of the NBD/HSP70 family, may contain an N-terminal HTH domain</fullName>
    </submittedName>
</protein>
<dbReference type="Gene3D" id="3.30.420.40">
    <property type="match status" value="2"/>
</dbReference>
<dbReference type="STRING" id="630515.SAMN04489812_1317"/>
<proteinExistence type="inferred from homology"/>
<sequence length="391" mass="40048">MLERGFGAAGPVPRTGARLADVLVDSGPTHRAELARTLGLSRTRISSVVAELVGRGILTELDGAANDAIDGRAGPRVALSDRLGVVAGVQIITTHTSVVVQTVAGELLAERQQDRPLDPGTGEERFTIAGRLVEDCLAEVGSPPLAAVGVGAFGQIDPDTGVVSTRPNGLWWGVDLRELSRRTFAVPTVLQNNTRLEAMAEASWGAGKGLSPVLSIGLGRGLTANTVVDGIPMIGAHGGGGELGHTTIDIHGELCSCGGRGCLWMSASATAIVNRLRNTIGSDWEGIIGAAAEGNPAAIHAFLDAADVLGISIASLANIIDPAVIVVGGDMLRSTPRFLERIITQVHDHSPTAARQAQIVPATFGGTGRGGSLAAALLARRLAVSSLDLGG</sequence>
<evidence type="ECO:0000313" key="2">
    <source>
        <dbReference type="EMBL" id="SDS24575.1"/>
    </source>
</evidence>
<dbReference type="AlphaFoldDB" id="A0A1H1QME5"/>
<reference evidence="2 3" key="1">
    <citation type="submission" date="2016-10" db="EMBL/GenBank/DDBJ databases">
        <authorList>
            <person name="de Groot N.N."/>
        </authorList>
    </citation>
    <scope>NUCLEOTIDE SEQUENCE [LARGE SCALE GENOMIC DNA]</scope>
    <source>
        <strain evidence="2 3">DSM 21800</strain>
    </source>
</reference>
<dbReference type="RefSeq" id="WP_157683251.1">
    <property type="nucleotide sequence ID" value="NZ_LT629772.1"/>
</dbReference>
<name>A0A1H1QME5_9ACTN</name>
<dbReference type="PANTHER" id="PTHR18964">
    <property type="entry name" value="ROK (REPRESSOR, ORF, KINASE) FAMILY"/>
    <property type="match status" value="1"/>
</dbReference>
<dbReference type="EMBL" id="LT629772">
    <property type="protein sequence ID" value="SDS24575.1"/>
    <property type="molecule type" value="Genomic_DNA"/>
</dbReference>
<dbReference type="Gene3D" id="1.10.10.10">
    <property type="entry name" value="Winged helix-like DNA-binding domain superfamily/Winged helix DNA-binding domain"/>
    <property type="match status" value="1"/>
</dbReference>
<gene>
    <name evidence="2" type="ORF">SAMN04489812_1317</name>
</gene>
<dbReference type="InterPro" id="IPR036390">
    <property type="entry name" value="WH_DNA-bd_sf"/>
</dbReference>
<keyword evidence="2" id="KW-0808">Transferase</keyword>
<evidence type="ECO:0000256" key="1">
    <source>
        <dbReference type="ARBA" id="ARBA00006479"/>
    </source>
</evidence>
<dbReference type="InterPro" id="IPR043129">
    <property type="entry name" value="ATPase_NBD"/>
</dbReference>
<keyword evidence="2" id="KW-0418">Kinase</keyword>
<accession>A0A1H1QME5</accession>
<dbReference type="Pfam" id="PF00480">
    <property type="entry name" value="ROK"/>
    <property type="match status" value="1"/>
</dbReference>
<dbReference type="SUPFAM" id="SSF53067">
    <property type="entry name" value="Actin-like ATPase domain"/>
    <property type="match status" value="1"/>
</dbReference>